<evidence type="ECO:0008006" key="3">
    <source>
        <dbReference type="Google" id="ProtNLM"/>
    </source>
</evidence>
<organism evidence="1 2">
    <name type="scientific">Saccharothrix violaceirubra</name>
    <dbReference type="NCBI Taxonomy" id="413306"/>
    <lineage>
        <taxon>Bacteria</taxon>
        <taxon>Bacillati</taxon>
        <taxon>Actinomycetota</taxon>
        <taxon>Actinomycetes</taxon>
        <taxon>Pseudonocardiales</taxon>
        <taxon>Pseudonocardiaceae</taxon>
        <taxon>Saccharothrix</taxon>
    </lineage>
</organism>
<keyword evidence="2" id="KW-1185">Reference proteome</keyword>
<name>A0A7W7SYX8_9PSEU</name>
<accession>A0A7W7SYX8</accession>
<evidence type="ECO:0000313" key="2">
    <source>
        <dbReference type="Proteomes" id="UP000542674"/>
    </source>
</evidence>
<comment type="caution">
    <text evidence="1">The sequence shown here is derived from an EMBL/GenBank/DDBJ whole genome shotgun (WGS) entry which is preliminary data.</text>
</comment>
<protein>
    <recommendedName>
        <fullName evidence="3">MftR C-terminal domain-containing protein</fullName>
    </recommendedName>
</protein>
<proteinExistence type="predicted"/>
<reference evidence="1 2" key="1">
    <citation type="submission" date="2020-08" db="EMBL/GenBank/DDBJ databases">
        <title>Sequencing the genomes of 1000 actinobacteria strains.</title>
        <authorList>
            <person name="Klenk H.-P."/>
        </authorList>
    </citation>
    <scope>NUCLEOTIDE SEQUENCE [LARGE SCALE GENOMIC DNA]</scope>
    <source>
        <strain evidence="1 2">DSM 45084</strain>
    </source>
</reference>
<sequence>MVATPALRNYARTLWTGCETTLAHVIAEQTGRAADDLSLRLLVRYVLEIPDLAGTEPDPTAALDTAFAHLGRGWPDL</sequence>
<dbReference type="AlphaFoldDB" id="A0A7W7SYX8"/>
<evidence type="ECO:0000313" key="1">
    <source>
        <dbReference type="EMBL" id="MBB4963434.1"/>
    </source>
</evidence>
<dbReference type="EMBL" id="JACHJS010000001">
    <property type="protein sequence ID" value="MBB4963434.1"/>
    <property type="molecule type" value="Genomic_DNA"/>
</dbReference>
<gene>
    <name evidence="1" type="ORF">F4559_000793</name>
</gene>
<dbReference type="RefSeq" id="WP_312865469.1">
    <property type="nucleotide sequence ID" value="NZ_BAABAI010000036.1"/>
</dbReference>
<dbReference type="Proteomes" id="UP000542674">
    <property type="component" value="Unassembled WGS sequence"/>
</dbReference>
<dbReference type="Gene3D" id="1.10.357.10">
    <property type="entry name" value="Tetracycline Repressor, domain 2"/>
    <property type="match status" value="1"/>
</dbReference>